<dbReference type="GO" id="GO:0006298">
    <property type="term" value="P:mismatch repair"/>
    <property type="evidence" value="ECO:0007669"/>
    <property type="project" value="TreeGrafter"/>
</dbReference>
<keyword evidence="10" id="KW-0408">Iron</keyword>
<keyword evidence="11" id="KW-0411">Iron-sulfur</keyword>
<dbReference type="GO" id="GO:0032357">
    <property type="term" value="F:oxidized purine DNA binding"/>
    <property type="evidence" value="ECO:0007669"/>
    <property type="project" value="TreeGrafter"/>
</dbReference>
<dbReference type="PANTHER" id="PTHR42944">
    <property type="entry name" value="ADENINE DNA GLYCOSYLASE"/>
    <property type="match status" value="1"/>
</dbReference>
<feature type="compositionally biased region" description="Polar residues" evidence="14">
    <location>
        <begin position="1"/>
        <end position="26"/>
    </location>
</feature>
<dbReference type="EMBL" id="SKBQ01000012">
    <property type="protein sequence ID" value="TPX17837.1"/>
    <property type="molecule type" value="Genomic_DNA"/>
</dbReference>
<dbReference type="InterPro" id="IPR029119">
    <property type="entry name" value="MutY_C"/>
</dbReference>
<dbReference type="FunFam" id="1.10.340.30:FF:000002">
    <property type="entry name" value="Adenine DNA glycosylase"/>
    <property type="match status" value="1"/>
</dbReference>
<dbReference type="Gene3D" id="1.10.340.30">
    <property type="entry name" value="Hypothetical protein, domain 2"/>
    <property type="match status" value="1"/>
</dbReference>
<dbReference type="Pfam" id="PF00730">
    <property type="entry name" value="HhH-GPD"/>
    <property type="match status" value="1"/>
</dbReference>
<dbReference type="GO" id="GO:0046872">
    <property type="term" value="F:metal ion binding"/>
    <property type="evidence" value="ECO:0007669"/>
    <property type="project" value="UniProtKB-KW"/>
</dbReference>
<dbReference type="SMART" id="SM00478">
    <property type="entry name" value="ENDO3c"/>
    <property type="match status" value="1"/>
</dbReference>
<name>A0A507BD46_9PEZI</name>
<evidence type="ECO:0000256" key="1">
    <source>
        <dbReference type="ARBA" id="ARBA00000843"/>
    </source>
</evidence>
<comment type="catalytic activity">
    <reaction evidence="1">
        <text>Hydrolyzes free adenine bases from 7,8-dihydro-8-oxoguanine:adenine mismatched double-stranded DNA, leaving an apurinic site.</text>
        <dbReference type="EC" id="3.2.2.31"/>
    </reaction>
</comment>
<dbReference type="InterPro" id="IPR015797">
    <property type="entry name" value="NUDIX_hydrolase-like_dom_sf"/>
</dbReference>
<proteinExistence type="inferred from homology"/>
<comment type="cofactor">
    <cofactor evidence="2">
        <name>[4Fe-4S] cluster</name>
        <dbReference type="ChEBI" id="CHEBI:49883"/>
    </cofactor>
</comment>
<evidence type="ECO:0000256" key="11">
    <source>
        <dbReference type="ARBA" id="ARBA00023014"/>
    </source>
</evidence>
<dbReference type="InterPro" id="IPR023170">
    <property type="entry name" value="HhH_base_excis_C"/>
</dbReference>
<evidence type="ECO:0000256" key="9">
    <source>
        <dbReference type="ARBA" id="ARBA00022801"/>
    </source>
</evidence>
<feature type="domain" description="HhH-GPD" evidence="15">
    <location>
        <begin position="210"/>
        <end position="387"/>
    </location>
</feature>
<dbReference type="PANTHER" id="PTHR42944:SF1">
    <property type="entry name" value="ADENINE DNA GLYCOSYLASE"/>
    <property type="match status" value="1"/>
</dbReference>
<dbReference type="InterPro" id="IPR003265">
    <property type="entry name" value="HhH-GPD_domain"/>
</dbReference>
<evidence type="ECO:0000256" key="14">
    <source>
        <dbReference type="SAM" id="MobiDB-lite"/>
    </source>
</evidence>
<dbReference type="InParanoid" id="A0A507BD46"/>
<evidence type="ECO:0000313" key="17">
    <source>
        <dbReference type="Proteomes" id="UP000319257"/>
    </source>
</evidence>
<sequence length="659" mass="72091">MKRSQQTLRRQSSIAASKRISVQLQNEPVDEPDAFQLTRRAKQPSSSVSPPPEDASDASSEDHAPSSPGSVIKGEEDEEEEAVEAPQPLRKKQKTTKGGTRKPNGNAQLHERLFGTAAGHLRADREACALSARLHNLSYHRPLLLDGPEGPAGRASLLSWFDSVSTARAMPWRKAWLDPRGGGGTDDGDDDEMRRLLERRAYEVWISEIMLQQTRVAVVIGYWTRWMAAWPTIRDLAAADADDVLAMWRGLGYYSRATRIHEAAKLVVADPAMRGLLPEDARELAAKVPGVGPYTAGAISAIVYGRPAPMVDGNVLRVLSRQLGLYVDVKTEKAVIDLLWAAAGALVKAVAWDGAGTKDGQDHSQEEPPISDRPGQWGQALMELGSTICTPKPDCSSCPITSTCRAYAEGKQKAAKKAAGKSQTALRDVEDLCTFCQPFDEDQDEATPLEAVSDDNAKAKPKAKKQLTLSSFAFKQSTGGKPASNAPPKADSGAVLEAIVNHAKRFPVKTIKKAVRQEEIIVCAIRRNDGQYLIQRRPQKGLLAGLWEFPSKDLPTAEERTPKRRKQLAKSFGPGLLSSSTKAGSQLRHHGELGSVPWLFSHIKLTMHVHLFTLDDGDEVDSAFVSNDPQRPLRWSDSIEDESMGTGMRKCWGLVKEIE</sequence>
<dbReference type="SUPFAM" id="SSF55811">
    <property type="entry name" value="Nudix"/>
    <property type="match status" value="1"/>
</dbReference>
<keyword evidence="7" id="KW-0479">Metal-binding</keyword>
<accession>A0A507BD46</accession>
<keyword evidence="12" id="KW-0234">DNA repair</keyword>
<evidence type="ECO:0000256" key="3">
    <source>
        <dbReference type="ARBA" id="ARBA00008343"/>
    </source>
</evidence>
<dbReference type="CDD" id="cd00056">
    <property type="entry name" value="ENDO3c"/>
    <property type="match status" value="1"/>
</dbReference>
<dbReference type="RefSeq" id="XP_030999548.1">
    <property type="nucleotide sequence ID" value="XM_031137182.1"/>
</dbReference>
<dbReference type="Proteomes" id="UP000319257">
    <property type="component" value="Unassembled WGS sequence"/>
</dbReference>
<evidence type="ECO:0000256" key="13">
    <source>
        <dbReference type="ARBA" id="ARBA00023295"/>
    </source>
</evidence>
<keyword evidence="9" id="KW-0378">Hydrolase</keyword>
<dbReference type="EC" id="3.2.2.31" evidence="4"/>
<keyword evidence="8" id="KW-0227">DNA damage</keyword>
<dbReference type="InterPro" id="IPR011257">
    <property type="entry name" value="DNA_glycosylase"/>
</dbReference>
<evidence type="ECO:0000256" key="2">
    <source>
        <dbReference type="ARBA" id="ARBA00001966"/>
    </source>
</evidence>
<evidence type="ECO:0000256" key="7">
    <source>
        <dbReference type="ARBA" id="ARBA00022723"/>
    </source>
</evidence>
<dbReference type="InterPro" id="IPR003651">
    <property type="entry name" value="Endonuclease3_FeS-loop_motif"/>
</dbReference>
<gene>
    <name evidence="16" type="ORF">E0L32_002938</name>
</gene>
<protein>
    <recommendedName>
        <fullName evidence="5">Adenine DNA glycosylase</fullName>
        <ecNumber evidence="4">3.2.2.31</ecNumber>
    </recommendedName>
</protein>
<evidence type="ECO:0000256" key="6">
    <source>
        <dbReference type="ARBA" id="ARBA00022485"/>
    </source>
</evidence>
<dbReference type="AlphaFoldDB" id="A0A507BD46"/>
<dbReference type="CDD" id="cd03431">
    <property type="entry name" value="NUDIX_DNA_Glycosylase_C-MutY"/>
    <property type="match status" value="1"/>
</dbReference>
<dbReference type="InterPro" id="IPR044298">
    <property type="entry name" value="MIG/MutY"/>
</dbReference>
<dbReference type="SUPFAM" id="SSF48150">
    <property type="entry name" value="DNA-glycosylase"/>
    <property type="match status" value="1"/>
</dbReference>
<comment type="similarity">
    <text evidence="3">Belongs to the Nth/MutY family.</text>
</comment>
<reference evidence="16 17" key="1">
    <citation type="submission" date="2019-06" db="EMBL/GenBank/DDBJ databases">
        <title>Draft genome sequence of the filamentous fungus Phialemoniopsis curvata isolated from diesel fuel.</title>
        <authorList>
            <person name="Varaljay V.A."/>
            <person name="Lyon W.J."/>
            <person name="Crouch A.L."/>
            <person name="Drake C.E."/>
            <person name="Hollomon J.M."/>
            <person name="Nadeau L.J."/>
            <person name="Nunn H.S."/>
            <person name="Stevenson B.S."/>
            <person name="Bojanowski C.L."/>
            <person name="Crookes-Goodson W.J."/>
        </authorList>
    </citation>
    <scope>NUCLEOTIDE SEQUENCE [LARGE SCALE GENOMIC DNA]</scope>
    <source>
        <strain evidence="16 17">D216</strain>
    </source>
</reference>
<dbReference type="GO" id="GO:0034039">
    <property type="term" value="F:8-oxo-7,8-dihydroguanine DNA N-glycosylase activity"/>
    <property type="evidence" value="ECO:0007669"/>
    <property type="project" value="TreeGrafter"/>
</dbReference>
<dbReference type="Gene3D" id="3.90.79.10">
    <property type="entry name" value="Nucleoside Triphosphate Pyrophosphohydrolase"/>
    <property type="match status" value="1"/>
</dbReference>
<feature type="region of interest" description="Disordered" evidence="14">
    <location>
        <begin position="556"/>
        <end position="584"/>
    </location>
</feature>
<evidence type="ECO:0000256" key="8">
    <source>
        <dbReference type="ARBA" id="ARBA00022763"/>
    </source>
</evidence>
<dbReference type="OrthoDB" id="10248838at2759"/>
<dbReference type="GO" id="GO:0051539">
    <property type="term" value="F:4 iron, 4 sulfur cluster binding"/>
    <property type="evidence" value="ECO:0007669"/>
    <property type="project" value="UniProtKB-KW"/>
</dbReference>
<evidence type="ECO:0000256" key="5">
    <source>
        <dbReference type="ARBA" id="ARBA00022023"/>
    </source>
</evidence>
<dbReference type="GO" id="GO:0005634">
    <property type="term" value="C:nucleus"/>
    <property type="evidence" value="ECO:0007669"/>
    <property type="project" value="TreeGrafter"/>
</dbReference>
<dbReference type="GO" id="GO:0035485">
    <property type="term" value="F:adenine/guanine mispair binding"/>
    <property type="evidence" value="ECO:0007669"/>
    <property type="project" value="TreeGrafter"/>
</dbReference>
<evidence type="ECO:0000256" key="4">
    <source>
        <dbReference type="ARBA" id="ARBA00012045"/>
    </source>
</evidence>
<evidence type="ECO:0000256" key="10">
    <source>
        <dbReference type="ARBA" id="ARBA00023004"/>
    </source>
</evidence>
<keyword evidence="13" id="KW-0326">Glycosidase</keyword>
<comment type="caution">
    <text evidence="16">The sequence shown here is derived from an EMBL/GenBank/DDBJ whole genome shotgun (WGS) entry which is preliminary data.</text>
</comment>
<dbReference type="GO" id="GO:0006285">
    <property type="term" value="P:base-excision repair, AP site formation"/>
    <property type="evidence" value="ECO:0007669"/>
    <property type="project" value="UniProtKB-ARBA"/>
</dbReference>
<evidence type="ECO:0000259" key="15">
    <source>
        <dbReference type="SMART" id="SM00478"/>
    </source>
</evidence>
<dbReference type="GeneID" id="41970385"/>
<organism evidence="16 17">
    <name type="scientific">Thyridium curvatum</name>
    <dbReference type="NCBI Taxonomy" id="1093900"/>
    <lineage>
        <taxon>Eukaryota</taxon>
        <taxon>Fungi</taxon>
        <taxon>Dikarya</taxon>
        <taxon>Ascomycota</taxon>
        <taxon>Pezizomycotina</taxon>
        <taxon>Sordariomycetes</taxon>
        <taxon>Sordariomycetidae</taxon>
        <taxon>Thyridiales</taxon>
        <taxon>Thyridiaceae</taxon>
        <taxon>Thyridium</taxon>
    </lineage>
</organism>
<keyword evidence="17" id="KW-1185">Reference proteome</keyword>
<keyword evidence="6" id="KW-0004">4Fe-4S</keyword>
<dbReference type="Gene3D" id="1.10.1670.10">
    <property type="entry name" value="Helix-hairpin-Helix base-excision DNA repair enzymes (C-terminal)"/>
    <property type="match status" value="1"/>
</dbReference>
<dbReference type="STRING" id="1093900.A0A507BD46"/>
<evidence type="ECO:0000256" key="12">
    <source>
        <dbReference type="ARBA" id="ARBA00023204"/>
    </source>
</evidence>
<feature type="region of interest" description="Disordered" evidence="14">
    <location>
        <begin position="1"/>
        <end position="109"/>
    </location>
</feature>
<dbReference type="GO" id="GO:0000701">
    <property type="term" value="F:purine-specific mismatch base pair DNA N-glycosylase activity"/>
    <property type="evidence" value="ECO:0007669"/>
    <property type="project" value="UniProtKB-EC"/>
</dbReference>
<evidence type="ECO:0000313" key="16">
    <source>
        <dbReference type="EMBL" id="TPX17837.1"/>
    </source>
</evidence>
<dbReference type="SMART" id="SM00525">
    <property type="entry name" value="FES"/>
    <property type="match status" value="1"/>
</dbReference>
<dbReference type="Pfam" id="PF14815">
    <property type="entry name" value="NUDIX_4"/>
    <property type="match status" value="1"/>
</dbReference>